<evidence type="ECO:0000256" key="1">
    <source>
        <dbReference type="SAM" id="SignalP"/>
    </source>
</evidence>
<evidence type="ECO:0000313" key="2">
    <source>
        <dbReference type="EMBL" id="ECH0896926.1"/>
    </source>
</evidence>
<comment type="caution">
    <text evidence="2">The sequence shown here is derived from an EMBL/GenBank/DDBJ whole genome shotgun (WGS) entry which is preliminary data.</text>
</comment>
<protein>
    <recommendedName>
        <fullName evidence="3">EexN family lipoprotein</fullName>
    </recommendedName>
</protein>
<name>A0A5H5B975_SALET</name>
<sequence>MKSLKYILMGITVLTAAACNAEPEVKTAEWYMQHHDEVLAKYKECKAAQDNSYGGTGYSDDCKNVLKASNQIKDPDFIKALNKVRLEYAKEILNK</sequence>
<proteinExistence type="predicted"/>
<dbReference type="EMBL" id="AAIQMM010000037">
    <property type="protein sequence ID" value="ECH0896926.1"/>
    <property type="molecule type" value="Genomic_DNA"/>
</dbReference>
<feature type="chain" id="PRO_5030120735" description="EexN family lipoprotein" evidence="1">
    <location>
        <begin position="22"/>
        <end position="95"/>
    </location>
</feature>
<accession>A0A5H5B975</accession>
<dbReference type="PROSITE" id="PS51257">
    <property type="entry name" value="PROKAR_LIPOPROTEIN"/>
    <property type="match status" value="1"/>
</dbReference>
<organism evidence="2">
    <name type="scientific">Salmonella enterica subsp. enterica serovar Glostrup</name>
    <dbReference type="NCBI Taxonomy" id="1151180"/>
    <lineage>
        <taxon>Bacteria</taxon>
        <taxon>Pseudomonadati</taxon>
        <taxon>Pseudomonadota</taxon>
        <taxon>Gammaproteobacteria</taxon>
        <taxon>Enterobacterales</taxon>
        <taxon>Enterobacteriaceae</taxon>
        <taxon>Salmonella</taxon>
    </lineage>
</organism>
<dbReference type="InterPro" id="IPR047937">
    <property type="entry name" value="Eex_IncN-like"/>
</dbReference>
<feature type="signal peptide" evidence="1">
    <location>
        <begin position="1"/>
        <end position="21"/>
    </location>
</feature>
<dbReference type="AlphaFoldDB" id="A0A5H5B975"/>
<keyword evidence="1" id="KW-0732">Signal</keyword>
<evidence type="ECO:0008006" key="3">
    <source>
        <dbReference type="Google" id="ProtNLM"/>
    </source>
</evidence>
<dbReference type="NCBIfam" id="NF033894">
    <property type="entry name" value="Eex_IncN"/>
    <property type="match status" value="1"/>
</dbReference>
<gene>
    <name evidence="2" type="ORF">FPD99_23550</name>
</gene>
<reference evidence="2" key="1">
    <citation type="submission" date="2019-07" db="EMBL/GenBank/DDBJ databases">
        <authorList>
            <person name="Ashton P.M."/>
            <person name="Dallman T."/>
            <person name="Nair S."/>
            <person name="De Pinna E."/>
            <person name="Peters T."/>
            <person name="Grant K."/>
        </authorList>
    </citation>
    <scope>NUCLEOTIDE SEQUENCE</scope>
    <source>
        <strain evidence="2">773673</strain>
    </source>
</reference>